<reference evidence="3" key="1">
    <citation type="submission" date="2021-01" db="EMBL/GenBank/DDBJ databases">
        <title>Whole genome shotgun sequence of Actinoplanes nipponensis NBRC 14063.</title>
        <authorList>
            <person name="Komaki H."/>
            <person name="Tamura T."/>
        </authorList>
    </citation>
    <scope>NUCLEOTIDE SEQUENCE</scope>
    <source>
        <strain evidence="3">NBRC 14063</strain>
    </source>
</reference>
<feature type="transmembrane region" description="Helical" evidence="1">
    <location>
        <begin position="170"/>
        <end position="190"/>
    </location>
</feature>
<keyword evidence="1" id="KW-0812">Transmembrane</keyword>
<protein>
    <recommendedName>
        <fullName evidence="2">Phosphatidic acid phosphatase type 2/haloperoxidase domain-containing protein</fullName>
    </recommendedName>
</protein>
<dbReference type="SUPFAM" id="SSF48317">
    <property type="entry name" value="Acid phosphatase/Vanadium-dependent haloperoxidase"/>
    <property type="match status" value="1"/>
</dbReference>
<feature type="transmembrane region" description="Helical" evidence="1">
    <location>
        <begin position="269"/>
        <end position="290"/>
    </location>
</feature>
<keyword evidence="1" id="KW-0472">Membrane</keyword>
<dbReference type="SMART" id="SM00014">
    <property type="entry name" value="acidPPc"/>
    <property type="match status" value="1"/>
</dbReference>
<organism evidence="3 4">
    <name type="scientific">Actinoplanes nipponensis</name>
    <dbReference type="NCBI Taxonomy" id="135950"/>
    <lineage>
        <taxon>Bacteria</taxon>
        <taxon>Bacillati</taxon>
        <taxon>Actinomycetota</taxon>
        <taxon>Actinomycetes</taxon>
        <taxon>Micromonosporales</taxon>
        <taxon>Micromonosporaceae</taxon>
        <taxon>Actinoplanes</taxon>
    </lineage>
</organism>
<feature type="domain" description="Phosphatidic acid phosphatase type 2/haloperoxidase" evidence="2">
    <location>
        <begin position="107"/>
        <end position="211"/>
    </location>
</feature>
<dbReference type="InterPro" id="IPR000326">
    <property type="entry name" value="PAP2/HPO"/>
</dbReference>
<keyword evidence="4" id="KW-1185">Reference proteome</keyword>
<proteinExistence type="predicted"/>
<evidence type="ECO:0000259" key="2">
    <source>
        <dbReference type="SMART" id="SM00014"/>
    </source>
</evidence>
<dbReference type="EMBL" id="BOMQ01000101">
    <property type="protein sequence ID" value="GIE54407.1"/>
    <property type="molecule type" value="Genomic_DNA"/>
</dbReference>
<feature type="transmembrane region" description="Helical" evidence="1">
    <location>
        <begin position="24"/>
        <end position="47"/>
    </location>
</feature>
<dbReference type="InterPro" id="IPR036938">
    <property type="entry name" value="PAP2/HPO_sf"/>
</dbReference>
<feature type="transmembrane region" description="Helical" evidence="1">
    <location>
        <begin position="196"/>
        <end position="214"/>
    </location>
</feature>
<feature type="transmembrane region" description="Helical" evidence="1">
    <location>
        <begin position="79"/>
        <end position="100"/>
    </location>
</feature>
<sequence length="315" mass="31889">MTALASRPAEGAEPAPADRPGRGFWHVVGHACVALLAAAGVAAVYLACVRTPLGQSVDTLMMRGADVRHERVVQVLDRALNGTSLASLVLVCVAAAAIGFIRRRVDLALAAGLLVIGANASTQLFKTRLPRPDLDGFPAPNSFPSGHTTAAASVAFALILVLPFAIRGTVALIGAAYVTVIAIATVWAEWHRPSDTVAALLVVLAWGAGASALVRAGRARITGVTARPNRLAMLLFGGLGALCAVAGLLGIGAVVLSERVVPDLVSGRFAFFAGAAAITAAVAGVFAIWVRLAAGDRPVGSGSVLASAHPAPAAD</sequence>
<dbReference type="RefSeq" id="WP_203777187.1">
    <property type="nucleotide sequence ID" value="NZ_BAAAYJ010000084.1"/>
</dbReference>
<evidence type="ECO:0000313" key="4">
    <source>
        <dbReference type="Proteomes" id="UP000647172"/>
    </source>
</evidence>
<dbReference type="Proteomes" id="UP000647172">
    <property type="component" value="Unassembled WGS sequence"/>
</dbReference>
<keyword evidence="1" id="KW-1133">Transmembrane helix</keyword>
<comment type="caution">
    <text evidence="3">The sequence shown here is derived from an EMBL/GenBank/DDBJ whole genome shotgun (WGS) entry which is preliminary data.</text>
</comment>
<evidence type="ECO:0000313" key="3">
    <source>
        <dbReference type="EMBL" id="GIE54407.1"/>
    </source>
</evidence>
<name>A0A919JS37_9ACTN</name>
<feature type="transmembrane region" description="Helical" evidence="1">
    <location>
        <begin position="145"/>
        <end position="165"/>
    </location>
</feature>
<dbReference type="AlphaFoldDB" id="A0A919JS37"/>
<accession>A0A919JS37</accession>
<gene>
    <name evidence="3" type="ORF">Ani05nite_79410</name>
</gene>
<evidence type="ECO:0000256" key="1">
    <source>
        <dbReference type="SAM" id="Phobius"/>
    </source>
</evidence>
<feature type="transmembrane region" description="Helical" evidence="1">
    <location>
        <begin position="234"/>
        <end position="257"/>
    </location>
</feature>
<dbReference type="Pfam" id="PF01569">
    <property type="entry name" value="PAP2"/>
    <property type="match status" value="1"/>
</dbReference>
<dbReference type="Gene3D" id="1.20.144.10">
    <property type="entry name" value="Phosphatidic acid phosphatase type 2/haloperoxidase"/>
    <property type="match status" value="1"/>
</dbReference>